<dbReference type="SMART" id="SM00020">
    <property type="entry name" value="Tryp_SPc"/>
    <property type="match status" value="1"/>
</dbReference>
<keyword evidence="2" id="KW-0720">Serine protease</keyword>
<dbReference type="InterPro" id="IPR001254">
    <property type="entry name" value="Trypsin_dom"/>
</dbReference>
<dbReference type="InterPro" id="IPR043504">
    <property type="entry name" value="Peptidase_S1_PA_chymotrypsin"/>
</dbReference>
<dbReference type="InterPro" id="IPR001314">
    <property type="entry name" value="Peptidase_S1A"/>
</dbReference>
<dbReference type="EMBL" id="OU015566">
    <property type="protein sequence ID" value="CAG5107662.1"/>
    <property type="molecule type" value="Genomic_DNA"/>
</dbReference>
<keyword evidence="1" id="KW-1015">Disulfide bond</keyword>
<keyword evidence="6" id="KW-1185">Reference proteome</keyword>
<organism evidence="5 6">
    <name type="scientific">Oikopleura dioica</name>
    <name type="common">Tunicate</name>
    <dbReference type="NCBI Taxonomy" id="34765"/>
    <lineage>
        <taxon>Eukaryota</taxon>
        <taxon>Metazoa</taxon>
        <taxon>Chordata</taxon>
        <taxon>Tunicata</taxon>
        <taxon>Appendicularia</taxon>
        <taxon>Copelata</taxon>
        <taxon>Oikopleuridae</taxon>
        <taxon>Oikopleura</taxon>
    </lineage>
</organism>
<dbReference type="Pfam" id="PF00089">
    <property type="entry name" value="Trypsin"/>
    <property type="match status" value="1"/>
</dbReference>
<feature type="compositionally biased region" description="Polar residues" evidence="3">
    <location>
        <begin position="363"/>
        <end position="383"/>
    </location>
</feature>
<feature type="compositionally biased region" description="Polar residues" evidence="3">
    <location>
        <begin position="1009"/>
        <end position="1020"/>
    </location>
</feature>
<evidence type="ECO:0000313" key="6">
    <source>
        <dbReference type="Proteomes" id="UP001158576"/>
    </source>
</evidence>
<feature type="compositionally biased region" description="Basic and acidic residues" evidence="3">
    <location>
        <begin position="980"/>
        <end position="990"/>
    </location>
</feature>
<dbReference type="PROSITE" id="PS00135">
    <property type="entry name" value="TRYPSIN_SER"/>
    <property type="match status" value="1"/>
</dbReference>
<dbReference type="PROSITE" id="PS00134">
    <property type="entry name" value="TRYPSIN_HIS"/>
    <property type="match status" value="1"/>
</dbReference>
<gene>
    <name evidence="5" type="ORF">OKIOD_LOCUS12197</name>
</gene>
<dbReference type="InterPro" id="IPR033116">
    <property type="entry name" value="TRYPSIN_SER"/>
</dbReference>
<dbReference type="SUPFAM" id="SSF50494">
    <property type="entry name" value="Trypsin-like serine proteases"/>
    <property type="match status" value="1"/>
</dbReference>
<dbReference type="PROSITE" id="PS50240">
    <property type="entry name" value="TRYPSIN_DOM"/>
    <property type="match status" value="1"/>
</dbReference>
<dbReference type="Pfam" id="PF00090">
    <property type="entry name" value="TSP_1"/>
    <property type="match status" value="2"/>
</dbReference>
<keyword evidence="2" id="KW-0645">Protease</keyword>
<keyword evidence="2" id="KW-0378">Hydrolase</keyword>
<dbReference type="PANTHER" id="PTHR24253:SF55">
    <property type="entry name" value="TRANSMEMBRANE PROTEASE SERINE 13"/>
    <property type="match status" value="1"/>
</dbReference>
<name>A0ABN7STX1_OIKDI</name>
<evidence type="ECO:0000259" key="4">
    <source>
        <dbReference type="PROSITE" id="PS50240"/>
    </source>
</evidence>
<proteinExistence type="predicted"/>
<feature type="compositionally biased region" description="Polar residues" evidence="3">
    <location>
        <begin position="964"/>
        <end position="978"/>
    </location>
</feature>
<feature type="compositionally biased region" description="Low complexity" evidence="3">
    <location>
        <begin position="9"/>
        <end position="37"/>
    </location>
</feature>
<feature type="compositionally biased region" description="Polar residues" evidence="3">
    <location>
        <begin position="992"/>
        <end position="1002"/>
    </location>
</feature>
<dbReference type="Gene3D" id="2.20.100.10">
    <property type="entry name" value="Thrombospondin type-1 (TSP1) repeat"/>
    <property type="match status" value="3"/>
</dbReference>
<feature type="region of interest" description="Disordered" evidence="3">
    <location>
        <begin position="964"/>
        <end position="1020"/>
    </location>
</feature>
<evidence type="ECO:0000256" key="3">
    <source>
        <dbReference type="SAM" id="MobiDB-lite"/>
    </source>
</evidence>
<feature type="region of interest" description="Disordered" evidence="3">
    <location>
        <begin position="357"/>
        <end position="422"/>
    </location>
</feature>
<dbReference type="InterPro" id="IPR036383">
    <property type="entry name" value="TSP1_rpt_sf"/>
</dbReference>
<evidence type="ECO:0000313" key="5">
    <source>
        <dbReference type="EMBL" id="CAG5107662.1"/>
    </source>
</evidence>
<dbReference type="PROSITE" id="PS50092">
    <property type="entry name" value="TSP1"/>
    <property type="match status" value="3"/>
</dbReference>
<feature type="compositionally biased region" description="Basic residues" evidence="3">
    <location>
        <begin position="394"/>
        <end position="413"/>
    </location>
</feature>
<sequence>MPTTDSRTDATSAGIESSSSSTTTKDETSSTAITTAMTLPTMAATSATTESLISLTTKITQTTAVRNPIDTTIATEEPTAKITTYPPTTEEMTTISEDFTTESPFPKEISGTVCGRRDSEHRCDSAYWVLENDHTGRSFLRLNSFQEGASVIRIIEIKKDVYRIAINDSGILKFANPFRSVEHPESPQKIAMSELPDKPDDNFEWKIEKDEINGNQFFKISDLQSFSYFKRDFWDIILSYIGRSASEQPGPFLISFLIFLNLVVGRSKLVTTAFTRTAAQVSELTFGMVRKCAAKLLLLSLVGHVAAGALDIEQIQNQNDDEPKFVEVTIRELEETEFVGKMDASVILFPEPMMSNERVRRSGNGQVRTNSDASINTDRQLSLSYPGRPNSNHERRRLTAKQRRKLQQQKKNKNQYSSYAQITSSKAPKKGLTQPGWSMWAAWGKCSVTCGEGFRLRRRFCKNSSVGSRDCPGSAVERQRCNPANCGGYEWGLFEYTSCSKECGGGTTIAKRQCFKQGTRYVVDESNCGSGPTTARVKCNTHPCSSPEAYAWTSFEFNECDKDCGGGISYGFRSCINKVNGNYVDDSKCKGDAYTQKPCNTHPCFTARPKSTKSPATNEWQCGTQPSQFPDRPKVNLRIHGGAISNDGEWPWQVSLQHRNCNHRNNCEWKHLCGGSIVDNKWIVTAAHCIEESGYFTDNNNPGDDWAIVVGMDKLNYKHDDVANKNSDGTRFLLEKIIPYSEYRFQYITHHDIALLKLRTEITYGFDRLPICLGGGRKPKHGDKCSISGWGYTTGNPKDTKLSYHLKDAEIPVVSFNQCRKTGIWYKLLQEDSHMCAGDSSKVGLDSCGGDSGGPLSCLDQNSGQYYLAGVTSFGFSDCGKVGHLGIYANMANYEGWVKNTIAADKMTYGASTTVEPYNTAAYSYYYGDYDYKSGLPGSAINLDPGPDHFFNLSYQGATLPSACDPSSNLPSHLTSSVAPHRETEPDRSRQSHNTPTKFNTNSKKRNHPTSNLQTTLPLL</sequence>
<dbReference type="Proteomes" id="UP001158576">
    <property type="component" value="Chromosome 1"/>
</dbReference>
<dbReference type="CDD" id="cd00190">
    <property type="entry name" value="Tryp_SPc"/>
    <property type="match status" value="1"/>
</dbReference>
<dbReference type="PRINTS" id="PR00722">
    <property type="entry name" value="CHYMOTRYPSIN"/>
</dbReference>
<dbReference type="PANTHER" id="PTHR24253">
    <property type="entry name" value="TRANSMEMBRANE PROTEASE SERINE"/>
    <property type="match status" value="1"/>
</dbReference>
<dbReference type="InterPro" id="IPR018114">
    <property type="entry name" value="TRYPSIN_HIS"/>
</dbReference>
<feature type="domain" description="Peptidase S1" evidence="4">
    <location>
        <begin position="639"/>
        <end position="903"/>
    </location>
</feature>
<accession>A0ABN7STX1</accession>
<dbReference type="SUPFAM" id="SSF82895">
    <property type="entry name" value="TSP-1 type 1 repeat"/>
    <property type="match status" value="3"/>
</dbReference>
<evidence type="ECO:0000256" key="1">
    <source>
        <dbReference type="ARBA" id="ARBA00023157"/>
    </source>
</evidence>
<dbReference type="SMART" id="SM00209">
    <property type="entry name" value="TSP1"/>
    <property type="match status" value="3"/>
</dbReference>
<evidence type="ECO:0000256" key="2">
    <source>
        <dbReference type="RuleBase" id="RU363034"/>
    </source>
</evidence>
<dbReference type="InterPro" id="IPR009003">
    <property type="entry name" value="Peptidase_S1_PA"/>
</dbReference>
<reference evidence="5 6" key="1">
    <citation type="submission" date="2021-04" db="EMBL/GenBank/DDBJ databases">
        <authorList>
            <person name="Bliznina A."/>
        </authorList>
    </citation>
    <scope>NUCLEOTIDE SEQUENCE [LARGE SCALE GENOMIC DNA]</scope>
</reference>
<feature type="region of interest" description="Disordered" evidence="3">
    <location>
        <begin position="1"/>
        <end position="37"/>
    </location>
</feature>
<dbReference type="Gene3D" id="2.40.10.10">
    <property type="entry name" value="Trypsin-like serine proteases"/>
    <property type="match status" value="2"/>
</dbReference>
<protein>
    <submittedName>
        <fullName evidence="5">Oidioi.mRNA.OKI2018_I69.chr1.g3432.t2.cds</fullName>
    </submittedName>
</protein>
<dbReference type="InterPro" id="IPR000884">
    <property type="entry name" value="TSP1_rpt"/>
</dbReference>